<dbReference type="InterPro" id="IPR006384">
    <property type="entry name" value="HAD_hydro_PyrdxlP_Pase-like"/>
</dbReference>
<reference evidence="10 11" key="1">
    <citation type="submission" date="2025-04" db="UniProtKB">
        <authorList>
            <consortium name="RefSeq"/>
        </authorList>
    </citation>
    <scope>IDENTIFICATION</scope>
</reference>
<evidence type="ECO:0000313" key="11">
    <source>
        <dbReference type="RefSeq" id="XP_014477108.1"/>
    </source>
</evidence>
<feature type="active site" description="Proton donor" evidence="6">
    <location>
        <position position="12"/>
    </location>
</feature>
<dbReference type="Pfam" id="PF06888">
    <property type="entry name" value="Put_Phosphatase"/>
    <property type="match status" value="1"/>
</dbReference>
<dbReference type="RefSeq" id="XP_014477108.1">
    <property type="nucleotide sequence ID" value="XM_014621622.1"/>
</dbReference>
<evidence type="ECO:0000313" key="9">
    <source>
        <dbReference type="Proteomes" id="UP000515204"/>
    </source>
</evidence>
<dbReference type="Proteomes" id="UP000515204">
    <property type="component" value="Unplaced"/>
</dbReference>
<dbReference type="SUPFAM" id="SSF56784">
    <property type="entry name" value="HAD-like"/>
    <property type="match status" value="1"/>
</dbReference>
<dbReference type="AlphaFoldDB" id="A0A6P3XGR5"/>
<dbReference type="GO" id="GO:0046872">
    <property type="term" value="F:metal ion binding"/>
    <property type="evidence" value="ECO:0007669"/>
    <property type="project" value="UniProtKB-KW"/>
</dbReference>
<organism evidence="9 12">
    <name type="scientific">Dinoponera quadriceps</name>
    <name type="common">South American ant</name>
    <dbReference type="NCBI Taxonomy" id="609295"/>
    <lineage>
        <taxon>Eukaryota</taxon>
        <taxon>Metazoa</taxon>
        <taxon>Ecdysozoa</taxon>
        <taxon>Arthropoda</taxon>
        <taxon>Hexapoda</taxon>
        <taxon>Insecta</taxon>
        <taxon>Pterygota</taxon>
        <taxon>Neoptera</taxon>
        <taxon>Endopterygota</taxon>
        <taxon>Hymenoptera</taxon>
        <taxon>Apocrita</taxon>
        <taxon>Aculeata</taxon>
        <taxon>Formicoidea</taxon>
        <taxon>Formicidae</taxon>
        <taxon>Ponerinae</taxon>
        <taxon>Ponerini</taxon>
        <taxon>Dinoponera</taxon>
    </lineage>
</organism>
<feature type="binding site" evidence="8">
    <location>
        <position position="12"/>
    </location>
    <ligand>
        <name>Mg(2+)</name>
        <dbReference type="ChEBI" id="CHEBI:18420"/>
    </ligand>
</feature>
<evidence type="ECO:0000256" key="6">
    <source>
        <dbReference type="PIRSR" id="PIRSR031051-1"/>
    </source>
</evidence>
<comment type="similarity">
    <text evidence="2">Belongs to the HAD-like hydrolase superfamily. PHOSPHO family.</text>
</comment>
<dbReference type="InterPro" id="IPR036412">
    <property type="entry name" value="HAD-like_sf"/>
</dbReference>
<evidence type="ECO:0000256" key="3">
    <source>
        <dbReference type="ARBA" id="ARBA00022723"/>
    </source>
</evidence>
<dbReference type="RefSeq" id="XP_014477109.1">
    <property type="nucleotide sequence ID" value="XM_014621623.1"/>
</dbReference>
<keyword evidence="4" id="KW-0378">Hydrolase</keyword>
<evidence type="ECO:0000256" key="4">
    <source>
        <dbReference type="ARBA" id="ARBA00022801"/>
    </source>
</evidence>
<dbReference type="PIRSF" id="PIRSF031051">
    <property type="entry name" value="PyrdxlP_Pase_PHOSPHO2"/>
    <property type="match status" value="1"/>
</dbReference>
<sequence>MDCSSLIAFDFDHTICEDNSDMVARKLVSEEKIPENVRSLYQSNGWLTYMNKIFEILHNNSIDKKQIKNAIVAIPAVKGMETLLATLHANGHEIIIISDSNSLFIDWWLKSKKLEHTVSRIFTNPAWFDDDGRLKVDRYHTQRSCELSSINLCKGKILIDFINEKRAQGIYYDRTIYIGDGKNDLCPILRLSEADLACPRKDYVLIKCLTKLPRDMHSEASIVAWKDGTDLLKELEEAQRMVKKK</sequence>
<dbReference type="GO" id="GO:0016791">
    <property type="term" value="F:phosphatase activity"/>
    <property type="evidence" value="ECO:0007669"/>
    <property type="project" value="InterPro"/>
</dbReference>
<feature type="binding site" evidence="8">
    <location>
        <position position="180"/>
    </location>
    <ligand>
        <name>Mg(2+)</name>
        <dbReference type="ChEBI" id="CHEBI:18420"/>
    </ligand>
</feature>
<evidence type="ECO:0000313" key="10">
    <source>
        <dbReference type="RefSeq" id="XP_014477107.1"/>
    </source>
</evidence>
<evidence type="ECO:0000256" key="7">
    <source>
        <dbReference type="PIRSR" id="PIRSR031051-2"/>
    </source>
</evidence>
<dbReference type="GeneID" id="106745743"/>
<name>A0A6P3XGR5_DINQU</name>
<keyword evidence="3 8" id="KW-0479">Metal-binding</keyword>
<dbReference type="NCBIfam" id="TIGR01488">
    <property type="entry name" value="HAD-SF-IB"/>
    <property type="match status" value="1"/>
</dbReference>
<dbReference type="KEGG" id="dqu:106745743"/>
<accession>A0A6P3XGR5</accession>
<evidence type="ECO:0000256" key="5">
    <source>
        <dbReference type="ARBA" id="ARBA00022842"/>
    </source>
</evidence>
<keyword evidence="9" id="KW-1185">Reference proteome</keyword>
<comment type="cofactor">
    <cofactor evidence="1 8">
        <name>Mg(2+)</name>
        <dbReference type="ChEBI" id="CHEBI:18420"/>
    </cofactor>
</comment>
<dbReference type="PANTHER" id="PTHR20889">
    <property type="entry name" value="PHOSPHATASE, ORPHAN 1, 2"/>
    <property type="match status" value="1"/>
</dbReference>
<dbReference type="Gene3D" id="3.40.50.1000">
    <property type="entry name" value="HAD superfamily/HAD-like"/>
    <property type="match status" value="1"/>
</dbReference>
<feature type="binding site" evidence="7">
    <location>
        <position position="21"/>
    </location>
    <ligand>
        <name>substrate</name>
    </ligand>
</feature>
<feature type="active site" description="Nucleophile" evidence="6">
    <location>
        <position position="10"/>
    </location>
</feature>
<dbReference type="PANTHER" id="PTHR20889:SF12">
    <property type="entry name" value="LP01149P"/>
    <property type="match status" value="1"/>
</dbReference>
<evidence type="ECO:0000256" key="8">
    <source>
        <dbReference type="PIRSR" id="PIRSR031051-3"/>
    </source>
</evidence>
<dbReference type="NCBIfam" id="TIGR01489">
    <property type="entry name" value="DKMTPPase-SF"/>
    <property type="match status" value="1"/>
</dbReference>
<evidence type="ECO:0000313" key="12">
    <source>
        <dbReference type="RefSeq" id="XP_014477109.1"/>
    </source>
</evidence>
<dbReference type="RefSeq" id="XP_014477107.1">
    <property type="nucleotide sequence ID" value="XM_014621621.1"/>
</dbReference>
<proteinExistence type="inferred from homology"/>
<dbReference type="InterPro" id="IPR016965">
    <property type="entry name" value="Pase_PHOSPHO-typ"/>
</dbReference>
<dbReference type="InterPro" id="IPR023214">
    <property type="entry name" value="HAD_sf"/>
</dbReference>
<gene>
    <name evidence="10 11 12" type="primary">LOC106745743</name>
</gene>
<evidence type="ECO:0000256" key="1">
    <source>
        <dbReference type="ARBA" id="ARBA00001946"/>
    </source>
</evidence>
<feature type="binding site" evidence="7">
    <location>
        <position position="99"/>
    </location>
    <ligand>
        <name>substrate</name>
    </ligand>
</feature>
<feature type="binding site" evidence="8">
    <location>
        <position position="10"/>
    </location>
    <ligand>
        <name>Mg(2+)</name>
        <dbReference type="ChEBI" id="CHEBI:18420"/>
    </ligand>
</feature>
<dbReference type="OrthoDB" id="10267182at2759"/>
<evidence type="ECO:0000256" key="2">
    <source>
        <dbReference type="ARBA" id="ARBA00008541"/>
    </source>
</evidence>
<protein>
    <submittedName>
        <fullName evidence="10 11">Pyridoxal phosphate phosphatase PHOSPHO2-like</fullName>
    </submittedName>
</protein>
<keyword evidence="5 8" id="KW-0460">Magnesium</keyword>